<evidence type="ECO:0000313" key="5">
    <source>
        <dbReference type="Proteomes" id="UP000027439"/>
    </source>
</evidence>
<dbReference type="Proteomes" id="UP000597138">
    <property type="component" value="Unassembled WGS sequence"/>
</dbReference>
<dbReference type="EMBL" id="JFHE01000014">
    <property type="protein sequence ID" value="KDR34388.1"/>
    <property type="molecule type" value="Genomic_DNA"/>
</dbReference>
<feature type="domain" description="Ysc84 actin-binding" evidence="2">
    <location>
        <begin position="109"/>
        <end position="192"/>
    </location>
</feature>
<dbReference type="Proteomes" id="UP000027439">
    <property type="component" value="Unassembled WGS sequence"/>
</dbReference>
<proteinExistence type="predicted"/>
<reference evidence="6" key="3">
    <citation type="journal article" date="2019" name="Int. J. Syst. Evol. Microbiol.">
        <title>The Global Catalogue of Microorganisms (GCM) 10K type strain sequencing project: providing services to taxonomists for standard genome sequencing and annotation.</title>
        <authorList>
            <consortium name="The Broad Institute Genomics Platform"/>
            <consortium name="The Broad Institute Genome Sequencing Center for Infectious Disease"/>
            <person name="Wu L."/>
            <person name="Ma J."/>
        </authorList>
    </citation>
    <scope>NUCLEOTIDE SEQUENCE [LARGE SCALE GENOMIC DNA]</scope>
    <source>
        <strain evidence="6">CGMCC 1.11013</strain>
    </source>
</reference>
<dbReference type="STRING" id="1071679.BG57_06785"/>
<name>A0A069P189_9BURK</name>
<organism evidence="4 5">
    <name type="scientific">Caballeronia grimmiae</name>
    <dbReference type="NCBI Taxonomy" id="1071679"/>
    <lineage>
        <taxon>Bacteria</taxon>
        <taxon>Pseudomonadati</taxon>
        <taxon>Pseudomonadota</taxon>
        <taxon>Betaproteobacteria</taxon>
        <taxon>Burkholderiales</taxon>
        <taxon>Burkholderiaceae</taxon>
        <taxon>Caballeronia</taxon>
    </lineage>
</organism>
<dbReference type="RefSeq" id="WP_035966309.1">
    <property type="nucleotide sequence ID" value="NZ_BMEG01000001.1"/>
</dbReference>
<keyword evidence="3" id="KW-0449">Lipoprotein</keyword>
<feature type="signal peptide" evidence="1">
    <location>
        <begin position="1"/>
        <end position="22"/>
    </location>
</feature>
<keyword evidence="6" id="KW-1185">Reference proteome</keyword>
<reference evidence="3" key="4">
    <citation type="submission" date="2024-05" db="EMBL/GenBank/DDBJ databases">
        <authorList>
            <person name="Sun Q."/>
            <person name="Zhou Y."/>
        </authorList>
    </citation>
    <scope>NUCLEOTIDE SEQUENCE</scope>
    <source>
        <strain evidence="3">CGMCC 1.11013</strain>
    </source>
</reference>
<protein>
    <submittedName>
        <fullName evidence="3">Lipoprotein</fullName>
    </submittedName>
</protein>
<accession>A0A069P189</accession>
<dbReference type="InterPro" id="IPR007461">
    <property type="entry name" value="Ysc84_actin-binding"/>
</dbReference>
<reference evidence="3" key="1">
    <citation type="journal article" date="2014" name="Int. J. Syst. Evol. Microbiol.">
        <title>Complete genome of a new Firmicutes species belonging to the dominant human colonic microbiota ('Ruminococcus bicirculans') reveals two chromosomes and a selective capacity to utilize plant glucans.</title>
        <authorList>
            <consortium name="NISC Comparative Sequencing Program"/>
            <person name="Wegmann U."/>
            <person name="Louis P."/>
            <person name="Goesmann A."/>
            <person name="Henrissat B."/>
            <person name="Duncan S.H."/>
            <person name="Flint H.J."/>
        </authorList>
    </citation>
    <scope>NUCLEOTIDE SEQUENCE</scope>
    <source>
        <strain evidence="3">CGMCC 1.11013</strain>
    </source>
</reference>
<dbReference type="eggNOG" id="COG2930">
    <property type="taxonomic scope" value="Bacteria"/>
</dbReference>
<sequence>MQRRNFMLKSTAVLALGGLALAGCTTNSNTGAEKAASSADDRRSIDADVDGTIQRLYTTVPGSRELVAKSRGILVFPSVIQAGFIVGAQYGKGSLRVGGSTVGYYSTTSGSFGLQAGAQSKAIIFLFMTQDALDKFRNSDGWAAGVDASVALVKMGANGAVDTTTATAPVEAFVLTNAGLMADVSLQGTKVTRLKM</sequence>
<dbReference type="Pfam" id="PF04366">
    <property type="entry name" value="Ysc84"/>
    <property type="match status" value="1"/>
</dbReference>
<keyword evidence="1" id="KW-0732">Signal</keyword>
<dbReference type="EMBL" id="BMEG01000001">
    <property type="protein sequence ID" value="GGD51302.1"/>
    <property type="molecule type" value="Genomic_DNA"/>
</dbReference>
<evidence type="ECO:0000313" key="6">
    <source>
        <dbReference type="Proteomes" id="UP000597138"/>
    </source>
</evidence>
<reference evidence="4 5" key="2">
    <citation type="submission" date="2014-03" db="EMBL/GenBank/DDBJ databases">
        <title>Draft Genome Sequences of Four Burkholderia Strains.</title>
        <authorList>
            <person name="Liu X.Y."/>
            <person name="Li C.X."/>
            <person name="Xu J.H."/>
        </authorList>
    </citation>
    <scope>NUCLEOTIDE SEQUENCE [LARGE SCALE GENOMIC DNA]</scope>
    <source>
        <strain evidence="4 5">R27</strain>
    </source>
</reference>
<gene>
    <name evidence="4" type="ORF">BG57_06785</name>
    <name evidence="3" type="ORF">GCM10010985_01210</name>
</gene>
<dbReference type="PROSITE" id="PS51257">
    <property type="entry name" value="PROKAR_LIPOPROTEIN"/>
    <property type="match status" value="1"/>
</dbReference>
<dbReference type="AlphaFoldDB" id="A0A069P189"/>
<feature type="chain" id="PRO_5001663820" evidence="1">
    <location>
        <begin position="23"/>
        <end position="196"/>
    </location>
</feature>
<comment type="caution">
    <text evidence="4">The sequence shown here is derived from an EMBL/GenBank/DDBJ whole genome shotgun (WGS) entry which is preliminary data.</text>
</comment>
<evidence type="ECO:0000256" key="1">
    <source>
        <dbReference type="SAM" id="SignalP"/>
    </source>
</evidence>
<evidence type="ECO:0000313" key="4">
    <source>
        <dbReference type="EMBL" id="KDR34388.1"/>
    </source>
</evidence>
<evidence type="ECO:0000313" key="3">
    <source>
        <dbReference type="EMBL" id="GGD51302.1"/>
    </source>
</evidence>
<dbReference type="CDD" id="cd11524">
    <property type="entry name" value="SYLF"/>
    <property type="match status" value="1"/>
</dbReference>
<dbReference type="OrthoDB" id="198978at2"/>
<evidence type="ECO:0000259" key="2">
    <source>
        <dbReference type="Pfam" id="PF04366"/>
    </source>
</evidence>